<gene>
    <name evidence="3" type="ORF">C1H87_12360</name>
</gene>
<protein>
    <recommendedName>
        <fullName evidence="5">Translation elongation factor EFTu/EF1A C-terminal domain-containing protein</fullName>
    </recommendedName>
</protein>
<keyword evidence="1" id="KW-0547">Nucleotide-binding</keyword>
<dbReference type="InterPro" id="IPR009001">
    <property type="entry name" value="Transl_elong_EF1A/Init_IF2_C"/>
</dbReference>
<organism evidence="3 4">
    <name type="scientific">Flavivirga eckloniae</name>
    <dbReference type="NCBI Taxonomy" id="1803846"/>
    <lineage>
        <taxon>Bacteria</taxon>
        <taxon>Pseudomonadati</taxon>
        <taxon>Bacteroidota</taxon>
        <taxon>Flavobacteriia</taxon>
        <taxon>Flavobacteriales</taxon>
        <taxon>Flavobacteriaceae</taxon>
        <taxon>Flavivirga</taxon>
    </lineage>
</organism>
<proteinExistence type="predicted"/>
<evidence type="ECO:0008006" key="5">
    <source>
        <dbReference type="Google" id="ProtNLM"/>
    </source>
</evidence>
<evidence type="ECO:0000313" key="4">
    <source>
        <dbReference type="Proteomes" id="UP000235826"/>
    </source>
</evidence>
<evidence type="ECO:0000256" key="1">
    <source>
        <dbReference type="ARBA" id="ARBA00022741"/>
    </source>
</evidence>
<accession>A0A2K9PQY3</accession>
<dbReference type="Gene3D" id="2.40.30.10">
    <property type="entry name" value="Translation factors"/>
    <property type="match status" value="1"/>
</dbReference>
<keyword evidence="4" id="KW-1185">Reference proteome</keyword>
<sequence>MLLIKKEIIGKEIRVNLDVNLIWSGNIETGITKIEDTGGFEKYSKATWEEIDYKETPDLILVKAKLKMRSTAEGGRQTGFTSGLRPNHVFEYENKRIKGTWIGDIQFEGQELIMPGEERIVTVRFLFHTPIEQYLTIGRKWWLHEGARCTGEVEIIEIKLPTTKSKLY</sequence>
<dbReference type="GO" id="GO:0005525">
    <property type="term" value="F:GTP binding"/>
    <property type="evidence" value="ECO:0007669"/>
    <property type="project" value="UniProtKB-KW"/>
</dbReference>
<dbReference type="KEGG" id="fek:C1H87_12360"/>
<dbReference type="AlphaFoldDB" id="A0A2K9PQY3"/>
<dbReference type="EMBL" id="CP025791">
    <property type="protein sequence ID" value="AUP79455.1"/>
    <property type="molecule type" value="Genomic_DNA"/>
</dbReference>
<keyword evidence="2" id="KW-0342">GTP-binding</keyword>
<evidence type="ECO:0000256" key="2">
    <source>
        <dbReference type="ARBA" id="ARBA00023134"/>
    </source>
</evidence>
<dbReference type="SUPFAM" id="SSF50465">
    <property type="entry name" value="EF-Tu/eEF-1alpha/eIF2-gamma C-terminal domain"/>
    <property type="match status" value="1"/>
</dbReference>
<name>A0A2K9PQY3_9FLAO</name>
<reference evidence="3 4" key="1">
    <citation type="submission" date="2018-01" db="EMBL/GenBank/DDBJ databases">
        <title>Complete genome sequence of Flavivirga eckloniae ECD14 isolated from seaweed Ecklonia cava.</title>
        <authorList>
            <person name="Lee J.H."/>
            <person name="Baik K.S."/>
            <person name="Seong C.N."/>
        </authorList>
    </citation>
    <scope>NUCLEOTIDE SEQUENCE [LARGE SCALE GENOMIC DNA]</scope>
    <source>
        <strain evidence="3 4">ECD14</strain>
    </source>
</reference>
<evidence type="ECO:0000313" key="3">
    <source>
        <dbReference type="EMBL" id="AUP79455.1"/>
    </source>
</evidence>
<dbReference type="Proteomes" id="UP000235826">
    <property type="component" value="Chromosome"/>
</dbReference>